<dbReference type="Proteomes" id="UP000196573">
    <property type="component" value="Unassembled WGS sequence"/>
</dbReference>
<evidence type="ECO:0000313" key="6">
    <source>
        <dbReference type="EMBL" id="SMA44062.1"/>
    </source>
</evidence>
<dbReference type="GO" id="GO:0004135">
    <property type="term" value="F:amylo-alpha-1,6-glucosidase activity"/>
    <property type="evidence" value="ECO:0007669"/>
    <property type="project" value="InterPro"/>
</dbReference>
<gene>
    <name evidence="6" type="primary">glgX</name>
    <name evidence="6" type="ORF">EHSB41UT_01720</name>
</gene>
<dbReference type="Gene3D" id="2.60.40.10">
    <property type="entry name" value="Immunoglobulins"/>
    <property type="match status" value="1"/>
</dbReference>
<keyword evidence="3 6" id="KW-0326">Glycosidase</keyword>
<dbReference type="RefSeq" id="WP_087108828.1">
    <property type="nucleotide sequence ID" value="NZ_CBCSCN010000008.1"/>
</dbReference>
<proteinExistence type="inferred from homology"/>
<dbReference type="Gene3D" id="2.60.40.1180">
    <property type="entry name" value="Golgi alpha-mannosidase II"/>
    <property type="match status" value="1"/>
</dbReference>
<reference evidence="6 7" key="1">
    <citation type="submission" date="2017-03" db="EMBL/GenBank/DDBJ databases">
        <authorList>
            <person name="Afonso C.L."/>
            <person name="Miller P.J."/>
            <person name="Scott M.A."/>
            <person name="Spackman E."/>
            <person name="Goraichik I."/>
            <person name="Dimitrov K.M."/>
            <person name="Suarez D.L."/>
            <person name="Swayne D.E."/>
        </authorList>
    </citation>
    <scope>NUCLEOTIDE SEQUENCE [LARGE SCALE GENOMIC DNA]</scope>
    <source>
        <strain evidence="6">SB41UT1</strain>
    </source>
</reference>
<keyword evidence="2 6" id="KW-0378">Hydrolase</keyword>
<dbReference type="InterPro" id="IPR013783">
    <property type="entry name" value="Ig-like_fold"/>
</dbReference>
<dbReference type="CDD" id="cd02856">
    <property type="entry name" value="E_set_GDE_Isoamylase_N"/>
    <property type="match status" value="1"/>
</dbReference>
<dbReference type="NCBIfam" id="TIGR02100">
    <property type="entry name" value="glgX_debranch"/>
    <property type="match status" value="1"/>
</dbReference>
<dbReference type="PANTHER" id="PTHR43002">
    <property type="entry name" value="GLYCOGEN DEBRANCHING ENZYME"/>
    <property type="match status" value="1"/>
</dbReference>
<dbReference type="Pfam" id="PF00128">
    <property type="entry name" value="Alpha-amylase"/>
    <property type="match status" value="1"/>
</dbReference>
<dbReference type="InterPro" id="IPR004193">
    <property type="entry name" value="Glyco_hydro_13_N"/>
</dbReference>
<keyword evidence="7" id="KW-1185">Reference proteome</keyword>
<protein>
    <submittedName>
        <fullName evidence="6">Glycogen debranching enzyme</fullName>
        <ecNumber evidence="6">3.2.1.-</ecNumber>
    </submittedName>
</protein>
<dbReference type="SUPFAM" id="SSF81296">
    <property type="entry name" value="E set domains"/>
    <property type="match status" value="1"/>
</dbReference>
<dbReference type="InterPro" id="IPR044505">
    <property type="entry name" value="GlgX_Isoamylase_N_E_set"/>
</dbReference>
<feature type="compositionally biased region" description="Basic and acidic residues" evidence="4">
    <location>
        <begin position="490"/>
        <end position="500"/>
    </location>
</feature>
<dbReference type="SUPFAM" id="SSF51445">
    <property type="entry name" value="(Trans)glycosidases"/>
    <property type="match status" value="1"/>
</dbReference>
<comment type="similarity">
    <text evidence="1">Belongs to the glycosyl hydrolase 13 family.</text>
</comment>
<dbReference type="EC" id="3.2.1.-" evidence="6"/>
<dbReference type="InterPro" id="IPR013780">
    <property type="entry name" value="Glyco_hydro_b"/>
</dbReference>
<feature type="domain" description="Glycosyl hydrolase family 13 catalytic" evidence="5">
    <location>
        <begin position="185"/>
        <end position="595"/>
    </location>
</feature>
<evidence type="ECO:0000256" key="4">
    <source>
        <dbReference type="SAM" id="MobiDB-lite"/>
    </source>
</evidence>
<dbReference type="EMBL" id="FWPT01000003">
    <property type="protein sequence ID" value="SMA44062.1"/>
    <property type="molecule type" value="Genomic_DNA"/>
</dbReference>
<sequence length="710" mass="81058">MEKQSSSAAGYTRARGSISPQGATLVNDQLRPCSIAEATGVNFAVYAPKAKQLILALFDRSGDETQLNMFKSPQGIWHIYVSGLTAGQLYGFRADGRWKAHTTPRFNVHKLLMDPYAREIQGEVQWCDQLFDYTVAEAEENQTYWVQNTSDSAPFMPRSVVRASEFDWQGTEKPAISDQNSVIYETHLKGFTRNHPDIPEQLRGTYLGMCHPVAIAYLKELGITAVELMPVTSKVSEQRLADLGLSNYWGYNPLCLMAPEPSLAVSDPVTELKTLVRELHRAGIEVILDVVFNHSCEAGHGGPILSMRGLAENEYYHIDIHDGQTYALNYSGCGNTMNFDSPQTLKLTMDALRSWADEYQVDGFRFDLAPIMARQHRMFNRHSPFFFAITQDPVLSQLKMIAEPWDIGPDGYQLTGFPGDWQSWNDRYRDGCRKFWNGSPYQESEMAARFCGSEDLFHEQTYLATVNYICSHDGFTLMDLVSYNERHNLDNREHNRDGDSHNNSWNHGVEGETSNRKVRDARLRSRKNLLATLMLAKGTPMLMAGDEFSNTQHGNNNAYCQDSSCITWQDWHWQTDAASDGARMQAFTRDMIALRRSRPLLTDHNHQACYEFFSPEGHWLRPDELSHYGYPGLLVRIHSDEGDDSEELYVLMNRSSQPIKVQLPRHSKPHRRWFVMMRTDKEPSFVNEPLLLNGWYEVPANSLTLIREVD</sequence>
<evidence type="ECO:0000259" key="5">
    <source>
        <dbReference type="SMART" id="SM00642"/>
    </source>
</evidence>
<feature type="compositionally biased region" description="Basic and acidic residues" evidence="4">
    <location>
        <begin position="509"/>
        <end position="521"/>
    </location>
</feature>
<dbReference type="GO" id="GO:0005980">
    <property type="term" value="P:glycogen catabolic process"/>
    <property type="evidence" value="ECO:0007669"/>
    <property type="project" value="InterPro"/>
</dbReference>
<dbReference type="OrthoDB" id="3236218at2"/>
<evidence type="ECO:0000256" key="2">
    <source>
        <dbReference type="ARBA" id="ARBA00022801"/>
    </source>
</evidence>
<dbReference type="InterPro" id="IPR006047">
    <property type="entry name" value="GH13_cat_dom"/>
</dbReference>
<organism evidence="6 7">
    <name type="scientific">Parendozoicomonas haliclonae</name>
    <dbReference type="NCBI Taxonomy" id="1960125"/>
    <lineage>
        <taxon>Bacteria</taxon>
        <taxon>Pseudomonadati</taxon>
        <taxon>Pseudomonadota</taxon>
        <taxon>Gammaproteobacteria</taxon>
        <taxon>Oceanospirillales</taxon>
        <taxon>Endozoicomonadaceae</taxon>
        <taxon>Parendozoicomonas</taxon>
    </lineage>
</organism>
<accession>A0A1X7AI22</accession>
<evidence type="ECO:0000256" key="1">
    <source>
        <dbReference type="ARBA" id="ARBA00008061"/>
    </source>
</evidence>
<dbReference type="AlphaFoldDB" id="A0A1X7AI22"/>
<dbReference type="InterPro" id="IPR011837">
    <property type="entry name" value="Glycogen_debranch_GlgX"/>
</dbReference>
<evidence type="ECO:0000313" key="7">
    <source>
        <dbReference type="Proteomes" id="UP000196573"/>
    </source>
</evidence>
<dbReference type="Pfam" id="PF02922">
    <property type="entry name" value="CBM_48"/>
    <property type="match status" value="1"/>
</dbReference>
<dbReference type="SUPFAM" id="SSF51011">
    <property type="entry name" value="Glycosyl hydrolase domain"/>
    <property type="match status" value="1"/>
</dbReference>
<evidence type="ECO:0000256" key="3">
    <source>
        <dbReference type="ARBA" id="ARBA00023295"/>
    </source>
</evidence>
<dbReference type="InterPro" id="IPR014756">
    <property type="entry name" value="Ig_E-set"/>
</dbReference>
<name>A0A1X7AI22_9GAMM</name>
<dbReference type="CDD" id="cd11326">
    <property type="entry name" value="AmyAc_Glg_debranch"/>
    <property type="match status" value="1"/>
</dbReference>
<feature type="region of interest" description="Disordered" evidence="4">
    <location>
        <begin position="490"/>
        <end position="521"/>
    </location>
</feature>
<dbReference type="SMART" id="SM00642">
    <property type="entry name" value="Aamy"/>
    <property type="match status" value="1"/>
</dbReference>
<dbReference type="Gene3D" id="3.20.20.80">
    <property type="entry name" value="Glycosidases"/>
    <property type="match status" value="1"/>
</dbReference>
<dbReference type="InterPro" id="IPR017853">
    <property type="entry name" value="GH"/>
</dbReference>